<dbReference type="EMBL" id="JANFQO010000010">
    <property type="protein sequence ID" value="MCQ4165456.1"/>
    <property type="molecule type" value="Genomic_DNA"/>
</dbReference>
<organism evidence="5 6">
    <name type="scientific">Tahibacter harae</name>
    <dbReference type="NCBI Taxonomy" id="2963937"/>
    <lineage>
        <taxon>Bacteria</taxon>
        <taxon>Pseudomonadati</taxon>
        <taxon>Pseudomonadota</taxon>
        <taxon>Gammaproteobacteria</taxon>
        <taxon>Lysobacterales</taxon>
        <taxon>Rhodanobacteraceae</taxon>
        <taxon>Tahibacter</taxon>
    </lineage>
</organism>
<sequence>MLPQRAPTGSAPLPRLNLEPGEAHVWYCWTRDCDSETLRASYRSLLSAEEAARLERFAFDYLKLEYLVTRALCRYTLSRYAGTAPAHWTFRANDYGRPEIADAAMAPGLRFNLSNSRSLVACVVTRDLDAGVDVEALDRRGDVVSIADHYFSPDELQVLRARPSAEQTDHFFQLWTLKESYIKARGMGLSIPLKDFSFSPLERPIRIAFAPALPDTAEDWQFELFRPDPNHLLALGLRRGRAADCRVTLFESLPHAAEPARTFACAC</sequence>
<dbReference type="GO" id="GO:0016740">
    <property type="term" value="F:transferase activity"/>
    <property type="evidence" value="ECO:0007669"/>
    <property type="project" value="UniProtKB-KW"/>
</dbReference>
<dbReference type="SUPFAM" id="SSF56214">
    <property type="entry name" value="4'-phosphopantetheinyl transferase"/>
    <property type="match status" value="2"/>
</dbReference>
<dbReference type="Pfam" id="PF01648">
    <property type="entry name" value="ACPS"/>
    <property type="match status" value="1"/>
</dbReference>
<dbReference type="Pfam" id="PF22624">
    <property type="entry name" value="AASDHPPT_N"/>
    <property type="match status" value="1"/>
</dbReference>
<dbReference type="InterPro" id="IPR037143">
    <property type="entry name" value="4-PPantetheinyl_Trfase_dom_sf"/>
</dbReference>
<dbReference type="InterPro" id="IPR055066">
    <property type="entry name" value="AASDHPPT_N"/>
</dbReference>
<gene>
    <name evidence="5" type="ORF">NM961_12120</name>
</gene>
<dbReference type="InterPro" id="IPR050559">
    <property type="entry name" value="P-Pant_transferase_sf"/>
</dbReference>
<protein>
    <submittedName>
        <fullName evidence="5">4'-phosphopantetheinyl transferase superfamily protein</fullName>
    </submittedName>
</protein>
<dbReference type="InterPro" id="IPR008278">
    <property type="entry name" value="4-PPantetheinyl_Trfase_dom"/>
</dbReference>
<evidence type="ECO:0000256" key="1">
    <source>
        <dbReference type="ARBA" id="ARBA00010990"/>
    </source>
</evidence>
<evidence type="ECO:0000259" key="4">
    <source>
        <dbReference type="Pfam" id="PF22624"/>
    </source>
</evidence>
<feature type="domain" description="4'-phosphopantetheinyl transferase N-terminal" evidence="4">
    <location>
        <begin position="44"/>
        <end position="121"/>
    </location>
</feature>
<feature type="domain" description="4'-phosphopantetheinyl transferase" evidence="3">
    <location>
        <begin position="131"/>
        <end position="205"/>
    </location>
</feature>
<dbReference type="Gene3D" id="3.90.470.20">
    <property type="entry name" value="4'-phosphopantetheinyl transferase domain"/>
    <property type="match status" value="2"/>
</dbReference>
<comment type="caution">
    <text evidence="5">The sequence shown here is derived from an EMBL/GenBank/DDBJ whole genome shotgun (WGS) entry which is preliminary data.</text>
</comment>
<dbReference type="PANTHER" id="PTHR12215">
    <property type="entry name" value="PHOSPHOPANTETHEINE TRANSFERASE"/>
    <property type="match status" value="1"/>
</dbReference>
<evidence type="ECO:0000259" key="3">
    <source>
        <dbReference type="Pfam" id="PF01648"/>
    </source>
</evidence>
<evidence type="ECO:0000313" key="5">
    <source>
        <dbReference type="EMBL" id="MCQ4165456.1"/>
    </source>
</evidence>
<evidence type="ECO:0000313" key="6">
    <source>
        <dbReference type="Proteomes" id="UP001165498"/>
    </source>
</evidence>
<evidence type="ECO:0000256" key="2">
    <source>
        <dbReference type="ARBA" id="ARBA00022679"/>
    </source>
</evidence>
<dbReference type="RefSeq" id="WP_255914645.1">
    <property type="nucleotide sequence ID" value="NZ_JANFQO010000010.1"/>
</dbReference>
<reference evidence="5" key="1">
    <citation type="submission" date="2022-07" db="EMBL/GenBank/DDBJ databases">
        <title>Tahibacter sp., a new gammaproteobacterium isolated from the silt sample collected at pig farm.</title>
        <authorList>
            <person name="Chen H."/>
        </authorList>
    </citation>
    <scope>NUCLEOTIDE SEQUENCE</scope>
    <source>
        <strain evidence="5">P2K</strain>
    </source>
</reference>
<dbReference type="PANTHER" id="PTHR12215:SF10">
    <property type="entry name" value="L-AMINOADIPATE-SEMIALDEHYDE DEHYDROGENASE-PHOSPHOPANTETHEINYL TRANSFERASE"/>
    <property type="match status" value="1"/>
</dbReference>
<keyword evidence="6" id="KW-1185">Reference proteome</keyword>
<dbReference type="Proteomes" id="UP001165498">
    <property type="component" value="Unassembled WGS sequence"/>
</dbReference>
<comment type="similarity">
    <text evidence="1">Belongs to the P-Pant transferase superfamily. Gsp/Sfp/HetI/AcpT family.</text>
</comment>
<keyword evidence="2 5" id="KW-0808">Transferase</keyword>
<name>A0ABT1QT60_9GAMM</name>
<proteinExistence type="inferred from homology"/>
<accession>A0ABT1QT60</accession>